<reference evidence="2 3" key="1">
    <citation type="submission" date="2021-06" db="EMBL/GenBank/DDBJ databases">
        <title>Sphingomonas sp. XMGL2, whole genome shotgun sequencing project.</title>
        <authorList>
            <person name="Zhao G."/>
            <person name="Shen L."/>
        </authorList>
    </citation>
    <scope>NUCLEOTIDE SEQUENCE [LARGE SCALE GENOMIC DNA]</scope>
    <source>
        <strain evidence="2 3">XMGL2</strain>
    </source>
</reference>
<evidence type="ECO:0000259" key="1">
    <source>
        <dbReference type="Pfam" id="PF01323"/>
    </source>
</evidence>
<gene>
    <name evidence="2" type="ORF">KOF26_05380</name>
</gene>
<dbReference type="Proteomes" id="UP000776276">
    <property type="component" value="Unassembled WGS sequence"/>
</dbReference>
<keyword evidence="3" id="KW-1185">Reference proteome</keyword>
<organism evidence="2 3">
    <name type="scientific">Sphingomonas quercus</name>
    <dbReference type="NCBI Taxonomy" id="2842451"/>
    <lineage>
        <taxon>Bacteria</taxon>
        <taxon>Pseudomonadati</taxon>
        <taxon>Pseudomonadota</taxon>
        <taxon>Alphaproteobacteria</taxon>
        <taxon>Sphingomonadales</taxon>
        <taxon>Sphingomonadaceae</taxon>
        <taxon>Sphingomonas</taxon>
    </lineage>
</organism>
<sequence>MPGRSFWTSWRGLALFLLLAVGVSYAMRHGGPPLTDLSGDAALAGILADHASPSEGPADGDVTLVVYTDYRCPVCRGDARALERLASREKRVRILYKDWPILTPESRVAARLALAAAYQGRYGEVHRALMAASRLDEPGLRQALGEAGADWDRAQADLALHSEAIDMLLAEHAREAAALRLPGTPGYLANQFLGIGAMGDGGFSRIVSRARGAL</sequence>
<proteinExistence type="predicted"/>
<evidence type="ECO:0000313" key="2">
    <source>
        <dbReference type="EMBL" id="MBU3077295.1"/>
    </source>
</evidence>
<dbReference type="InterPro" id="IPR001853">
    <property type="entry name" value="DSBA-like_thioredoxin_dom"/>
</dbReference>
<comment type="caution">
    <text evidence="2">The sequence shown here is derived from an EMBL/GenBank/DDBJ whole genome shotgun (WGS) entry which is preliminary data.</text>
</comment>
<name>A0ABS6BG76_9SPHN</name>
<evidence type="ECO:0000313" key="3">
    <source>
        <dbReference type="Proteomes" id="UP000776276"/>
    </source>
</evidence>
<feature type="domain" description="DSBA-like thioredoxin" evidence="1">
    <location>
        <begin position="63"/>
        <end position="192"/>
    </location>
</feature>
<dbReference type="RefSeq" id="WP_216321254.1">
    <property type="nucleotide sequence ID" value="NZ_JAHKRT010000002.1"/>
</dbReference>
<dbReference type="EMBL" id="JAHKRT010000002">
    <property type="protein sequence ID" value="MBU3077295.1"/>
    <property type="molecule type" value="Genomic_DNA"/>
</dbReference>
<dbReference type="Pfam" id="PF01323">
    <property type="entry name" value="DSBA"/>
    <property type="match status" value="1"/>
</dbReference>
<accession>A0ABS6BG76</accession>
<protein>
    <submittedName>
        <fullName evidence="2">DsbA family protein</fullName>
    </submittedName>
</protein>